<name>A0A9X1YC14_9PROT</name>
<evidence type="ECO:0000313" key="2">
    <source>
        <dbReference type="Proteomes" id="UP001139516"/>
    </source>
</evidence>
<organism evidence="1 2">
    <name type="scientific">Roseomonas acroporae</name>
    <dbReference type="NCBI Taxonomy" id="2937791"/>
    <lineage>
        <taxon>Bacteria</taxon>
        <taxon>Pseudomonadati</taxon>
        <taxon>Pseudomonadota</taxon>
        <taxon>Alphaproteobacteria</taxon>
        <taxon>Acetobacterales</taxon>
        <taxon>Roseomonadaceae</taxon>
        <taxon>Roseomonas</taxon>
    </lineage>
</organism>
<keyword evidence="2" id="KW-1185">Reference proteome</keyword>
<dbReference type="AlphaFoldDB" id="A0A9X1YC14"/>
<proteinExistence type="predicted"/>
<dbReference type="EMBL" id="JALPRX010000118">
    <property type="protein sequence ID" value="MCK8787356.1"/>
    <property type="molecule type" value="Genomic_DNA"/>
</dbReference>
<protein>
    <submittedName>
        <fullName evidence="1">Uncharacterized protein</fullName>
    </submittedName>
</protein>
<gene>
    <name evidence="1" type="ORF">M0638_23575</name>
</gene>
<reference evidence="1" key="1">
    <citation type="submission" date="2022-04" db="EMBL/GenBank/DDBJ databases">
        <title>Roseomonas acroporae sp. nov., isolated from coral Acropora digitifera.</title>
        <authorList>
            <person name="Sun H."/>
        </authorList>
    </citation>
    <scope>NUCLEOTIDE SEQUENCE</scope>
    <source>
        <strain evidence="1">NAR14</strain>
    </source>
</reference>
<dbReference type="Proteomes" id="UP001139516">
    <property type="component" value="Unassembled WGS sequence"/>
</dbReference>
<accession>A0A9X1YC14</accession>
<sequence>MAPDRYAGQRRRVLPEVVAPTANGNKRRLMESDPGRRCEDVERLARLNADPALPRAMLLATRRLVSKEVPG</sequence>
<dbReference type="RefSeq" id="WP_248669407.1">
    <property type="nucleotide sequence ID" value="NZ_JALPRX010000118.1"/>
</dbReference>
<comment type="caution">
    <text evidence="1">The sequence shown here is derived from an EMBL/GenBank/DDBJ whole genome shotgun (WGS) entry which is preliminary data.</text>
</comment>
<evidence type="ECO:0000313" key="1">
    <source>
        <dbReference type="EMBL" id="MCK8787356.1"/>
    </source>
</evidence>